<protein>
    <submittedName>
        <fullName evidence="2">Uncharacterized protein</fullName>
    </submittedName>
</protein>
<feature type="compositionally biased region" description="Basic and acidic residues" evidence="1">
    <location>
        <begin position="92"/>
        <end position="111"/>
    </location>
</feature>
<gene>
    <name evidence="2" type="ORF">E6O75_ATG03539</name>
</gene>
<dbReference type="Proteomes" id="UP000298493">
    <property type="component" value="Unassembled WGS sequence"/>
</dbReference>
<evidence type="ECO:0000313" key="2">
    <source>
        <dbReference type="EMBL" id="TID25676.1"/>
    </source>
</evidence>
<dbReference type="EMBL" id="SNSC02000003">
    <property type="protein sequence ID" value="TID25676.1"/>
    <property type="molecule type" value="Genomic_DNA"/>
</dbReference>
<name>A0A4Z1PJ80_9PEZI</name>
<comment type="caution">
    <text evidence="2">The sequence shown here is derived from an EMBL/GenBank/DDBJ whole genome shotgun (WGS) entry which is preliminary data.</text>
</comment>
<proteinExistence type="predicted"/>
<evidence type="ECO:0000256" key="1">
    <source>
        <dbReference type="SAM" id="MobiDB-lite"/>
    </source>
</evidence>
<feature type="region of interest" description="Disordered" evidence="1">
    <location>
        <begin position="63"/>
        <end position="111"/>
    </location>
</feature>
<feature type="region of interest" description="Disordered" evidence="1">
    <location>
        <begin position="39"/>
        <end position="58"/>
    </location>
</feature>
<organism evidence="2 3">
    <name type="scientific">Venturia nashicola</name>
    <dbReference type="NCBI Taxonomy" id="86259"/>
    <lineage>
        <taxon>Eukaryota</taxon>
        <taxon>Fungi</taxon>
        <taxon>Dikarya</taxon>
        <taxon>Ascomycota</taxon>
        <taxon>Pezizomycotina</taxon>
        <taxon>Dothideomycetes</taxon>
        <taxon>Pleosporomycetidae</taxon>
        <taxon>Venturiales</taxon>
        <taxon>Venturiaceae</taxon>
        <taxon>Venturia</taxon>
    </lineage>
</organism>
<accession>A0A4Z1PJ80</accession>
<evidence type="ECO:0000313" key="3">
    <source>
        <dbReference type="Proteomes" id="UP000298493"/>
    </source>
</evidence>
<dbReference type="AlphaFoldDB" id="A0A4Z1PJ80"/>
<feature type="region of interest" description="Disordered" evidence="1">
    <location>
        <begin position="1"/>
        <end position="23"/>
    </location>
</feature>
<keyword evidence="3" id="KW-1185">Reference proteome</keyword>
<sequence length="111" mass="12774">MGNIVRTAAESASEGSKMPDTEKPIRGFWNLLRQKIPPSAQQLRKHSQTTMLPYMRPPKYCSNTGRYDRWGKPENGNGKSRECTRPISSWSAERREDMFGRIEDQRSDLDA</sequence>
<reference evidence="2 3" key="1">
    <citation type="submission" date="2019-04" db="EMBL/GenBank/DDBJ databases">
        <title>High contiguity whole genome sequence and gene annotation resource for two Venturia nashicola isolates.</title>
        <authorList>
            <person name="Prokchorchik M."/>
            <person name="Won K."/>
            <person name="Lee Y."/>
            <person name="Choi E.D."/>
            <person name="Segonzac C."/>
            <person name="Sohn K.H."/>
        </authorList>
    </citation>
    <scope>NUCLEOTIDE SEQUENCE [LARGE SCALE GENOMIC DNA]</scope>
    <source>
        <strain evidence="2 3">PRI2</strain>
    </source>
</reference>